<dbReference type="PANTHER" id="PTHR16255:SF6">
    <property type="entry name" value="PROTEIN RETARDED ROOT GROWTH-LIKE"/>
    <property type="match status" value="1"/>
</dbReference>
<evidence type="ECO:0000259" key="2">
    <source>
        <dbReference type="Pfam" id="PF02582"/>
    </source>
</evidence>
<evidence type="ECO:0000313" key="4">
    <source>
        <dbReference type="Proteomes" id="UP000215002"/>
    </source>
</evidence>
<gene>
    <name evidence="3" type="ORF">MuYL_2170</name>
</gene>
<name>A0A223NWA9_9SPHI</name>
<proteinExistence type="predicted"/>
<feature type="domain" description="DUF155" evidence="2">
    <location>
        <begin position="45"/>
        <end position="210"/>
    </location>
</feature>
<dbReference type="Pfam" id="PF02582">
    <property type="entry name" value="DUF155"/>
    <property type="match status" value="1"/>
</dbReference>
<dbReference type="AlphaFoldDB" id="A0A223NWA9"/>
<keyword evidence="1" id="KW-0812">Transmembrane</keyword>
<dbReference type="RefSeq" id="WP_094570453.1">
    <property type="nucleotide sequence ID" value="NZ_CP022743.1"/>
</dbReference>
<dbReference type="InterPro" id="IPR003734">
    <property type="entry name" value="DUF155"/>
</dbReference>
<dbReference type="EMBL" id="CP022743">
    <property type="protein sequence ID" value="ASU34060.1"/>
    <property type="molecule type" value="Genomic_DNA"/>
</dbReference>
<dbReference type="Proteomes" id="UP000215002">
    <property type="component" value="Chromosome"/>
</dbReference>
<reference evidence="3 4" key="1">
    <citation type="submission" date="2017-08" db="EMBL/GenBank/DDBJ databases">
        <title>Complete genome sequence of Mucilaginibacter sp. strain BJC16-A31.</title>
        <authorList>
            <consortium name="Henan University of Science and Technology"/>
            <person name="You X."/>
        </authorList>
    </citation>
    <scope>NUCLEOTIDE SEQUENCE [LARGE SCALE GENOMIC DNA]</scope>
    <source>
        <strain evidence="3 4">BJC16-A31</strain>
    </source>
</reference>
<feature type="transmembrane region" description="Helical" evidence="1">
    <location>
        <begin position="236"/>
        <end position="255"/>
    </location>
</feature>
<keyword evidence="1" id="KW-0472">Membrane</keyword>
<keyword evidence="1" id="KW-1133">Transmembrane helix</keyword>
<dbReference type="InterPro" id="IPR051624">
    <property type="entry name" value="RMD1/Sad1-interacting"/>
</dbReference>
<protein>
    <submittedName>
        <fullName evidence="3">Uncharacterized protein, Rmd1/YagE family</fullName>
    </submittedName>
</protein>
<sequence>MLQQVLSYQIADSIDLKAFKSAFKAELYFSDTDELFYTVDEGQYIYVFKYGVVCFLNYDPIRISEFLRLISSNCRNAFDQNLTEEFKIQTNAGKNKIGFNSIEIEGAAIEVLRLIMLTVSQSVALDYYEEQTTKLIEETNYHTQILEAKGRLNISGINLKKYIGKTLVLKNRIAENLYIFDSPPETWDDENLNKIHTDLKRTFDLQERFRDIQEGLSIVKDNLELFRDLLQYRNSYRLELVIIILILVEVINIFAQKIFK</sequence>
<keyword evidence="4" id="KW-1185">Reference proteome</keyword>
<organism evidence="3 4">
    <name type="scientific">Mucilaginibacter xinganensis</name>
    <dbReference type="NCBI Taxonomy" id="1234841"/>
    <lineage>
        <taxon>Bacteria</taxon>
        <taxon>Pseudomonadati</taxon>
        <taxon>Bacteroidota</taxon>
        <taxon>Sphingobacteriia</taxon>
        <taxon>Sphingobacteriales</taxon>
        <taxon>Sphingobacteriaceae</taxon>
        <taxon>Mucilaginibacter</taxon>
    </lineage>
</organism>
<dbReference type="KEGG" id="muc:MuYL_2170"/>
<dbReference type="PANTHER" id="PTHR16255">
    <property type="entry name" value="REQUIRED FOR MEIOTIC NUCLEAR DIVISION PROTEIN 1 HOMOLOG"/>
    <property type="match status" value="1"/>
</dbReference>
<evidence type="ECO:0000256" key="1">
    <source>
        <dbReference type="SAM" id="Phobius"/>
    </source>
</evidence>
<evidence type="ECO:0000313" key="3">
    <source>
        <dbReference type="EMBL" id="ASU34060.1"/>
    </source>
</evidence>
<dbReference type="OrthoDB" id="942290at2"/>
<accession>A0A223NWA9</accession>